<protein>
    <submittedName>
        <fullName evidence="6">Extracellular solute-binding protein (Family 3)</fullName>
    </submittedName>
</protein>
<dbReference type="OrthoDB" id="9774451at2"/>
<comment type="subcellular location">
    <subcellularLocation>
        <location evidence="1">Cell envelope</location>
    </subcellularLocation>
</comment>
<comment type="caution">
    <text evidence="6">The sequence shown here is derived from an EMBL/GenBank/DDBJ whole genome shotgun (WGS) entry which is preliminary data.</text>
</comment>
<keyword evidence="7" id="KW-1185">Reference proteome</keyword>
<evidence type="ECO:0000256" key="2">
    <source>
        <dbReference type="ARBA" id="ARBA00010333"/>
    </source>
</evidence>
<dbReference type="PROSITE" id="PS51257">
    <property type="entry name" value="PROKAR_LIPOPROTEIN"/>
    <property type="match status" value="1"/>
</dbReference>
<gene>
    <name evidence="6" type="ORF">EDC18_101129</name>
</gene>
<dbReference type="Pfam" id="PF00497">
    <property type="entry name" value="SBP_bac_3"/>
    <property type="match status" value="2"/>
</dbReference>
<feature type="signal peptide" evidence="4">
    <location>
        <begin position="1"/>
        <end position="24"/>
    </location>
</feature>
<dbReference type="EMBL" id="SMAL01000001">
    <property type="protein sequence ID" value="TCT16833.1"/>
    <property type="molecule type" value="Genomic_DNA"/>
</dbReference>
<comment type="similarity">
    <text evidence="2">Belongs to the bacterial solute-binding protein 3 family.</text>
</comment>
<dbReference type="GO" id="GO:0030313">
    <property type="term" value="C:cell envelope"/>
    <property type="evidence" value="ECO:0007669"/>
    <property type="project" value="UniProtKB-SubCell"/>
</dbReference>
<keyword evidence="3 4" id="KW-0732">Signal</keyword>
<reference evidence="6 7" key="1">
    <citation type="submission" date="2019-03" db="EMBL/GenBank/DDBJ databases">
        <title>Genomic Encyclopedia of Type Strains, Phase IV (KMG-IV): sequencing the most valuable type-strain genomes for metagenomic binning, comparative biology and taxonomic classification.</title>
        <authorList>
            <person name="Goeker M."/>
        </authorList>
    </citation>
    <scope>NUCLEOTIDE SEQUENCE [LARGE SCALE GENOMIC DNA]</scope>
    <source>
        <strain evidence="6 7">DSM 24629</strain>
    </source>
</reference>
<evidence type="ECO:0000256" key="4">
    <source>
        <dbReference type="SAM" id="SignalP"/>
    </source>
</evidence>
<feature type="domain" description="Solute-binding protein family 3/N-terminal" evidence="5">
    <location>
        <begin position="173"/>
        <end position="267"/>
    </location>
</feature>
<evidence type="ECO:0000313" key="7">
    <source>
        <dbReference type="Proteomes" id="UP000294902"/>
    </source>
</evidence>
<dbReference type="InterPro" id="IPR001638">
    <property type="entry name" value="Solute-binding_3/MltF_N"/>
</dbReference>
<organism evidence="6 7">
    <name type="scientific">Natranaerovirga pectinivora</name>
    <dbReference type="NCBI Taxonomy" id="682400"/>
    <lineage>
        <taxon>Bacteria</taxon>
        <taxon>Bacillati</taxon>
        <taxon>Bacillota</taxon>
        <taxon>Clostridia</taxon>
        <taxon>Lachnospirales</taxon>
        <taxon>Natranaerovirgaceae</taxon>
        <taxon>Natranaerovirga</taxon>
    </lineage>
</organism>
<feature type="chain" id="PRO_5039465167" evidence="4">
    <location>
        <begin position="25"/>
        <end position="279"/>
    </location>
</feature>
<evidence type="ECO:0000313" key="6">
    <source>
        <dbReference type="EMBL" id="TCT16833.1"/>
    </source>
</evidence>
<sequence length="279" mass="30882">MNIKKITVLVLSIALIIFSLTGCSEDGYVVGVTTGTTYGDVAQTYSNVKDVRFLDDDTYTLRELAENRVDAVISDRLLALDAMENGNFGNLELAGDVIYAETIAVAIRKGDDALRQAINEALYEIIEDGTYEAISTKYFGRNILDGFDYEETFPNEAPATDGSLERILEAGEITFAMSGGYRPFNYYEREELTGFDVEIGQEVANRLGVAYTPITTDWSGIIEGLRSGRFDGIFGSMAITDERLEVVDFTNPYYYSGAQIIVREGSEIKGERDLGDKKE</sequence>
<feature type="domain" description="Solute-binding protein family 3/N-terminal" evidence="5">
    <location>
        <begin position="63"/>
        <end position="140"/>
    </location>
</feature>
<dbReference type="Proteomes" id="UP000294902">
    <property type="component" value="Unassembled WGS sequence"/>
</dbReference>
<accession>A0A4R3MQN0</accession>
<proteinExistence type="inferred from homology"/>
<evidence type="ECO:0000256" key="1">
    <source>
        <dbReference type="ARBA" id="ARBA00004196"/>
    </source>
</evidence>
<dbReference type="SUPFAM" id="SSF53850">
    <property type="entry name" value="Periplasmic binding protein-like II"/>
    <property type="match status" value="2"/>
</dbReference>
<dbReference type="PANTHER" id="PTHR35936">
    <property type="entry name" value="MEMBRANE-BOUND LYTIC MUREIN TRANSGLYCOSYLASE F"/>
    <property type="match status" value="1"/>
</dbReference>
<dbReference type="AlphaFoldDB" id="A0A4R3MQN0"/>
<dbReference type="InterPro" id="IPR018313">
    <property type="entry name" value="SBP_3_CS"/>
</dbReference>
<dbReference type="PANTHER" id="PTHR35936:SF34">
    <property type="entry name" value="ABC TRANSPORTER EXTRACELLULAR-BINDING PROTEIN YCKB-RELATED"/>
    <property type="match status" value="1"/>
</dbReference>
<dbReference type="PROSITE" id="PS01039">
    <property type="entry name" value="SBP_BACTERIAL_3"/>
    <property type="match status" value="1"/>
</dbReference>
<evidence type="ECO:0000256" key="3">
    <source>
        <dbReference type="ARBA" id="ARBA00022729"/>
    </source>
</evidence>
<dbReference type="Gene3D" id="3.40.190.10">
    <property type="entry name" value="Periplasmic binding protein-like II"/>
    <property type="match status" value="3"/>
</dbReference>
<name>A0A4R3MQN0_9FIRM</name>
<dbReference type="RefSeq" id="WP_132249220.1">
    <property type="nucleotide sequence ID" value="NZ_SMAL01000001.1"/>
</dbReference>
<evidence type="ECO:0000259" key="5">
    <source>
        <dbReference type="Pfam" id="PF00497"/>
    </source>
</evidence>